<keyword evidence="4 6" id="KW-0012">Acyltransferase</keyword>
<accession>A0ABW6RU45</accession>
<dbReference type="SUPFAM" id="SSF53901">
    <property type="entry name" value="Thiolase-like"/>
    <property type="match status" value="2"/>
</dbReference>
<dbReference type="NCBIfam" id="TIGR01930">
    <property type="entry name" value="AcCoA-C-Actrans"/>
    <property type="match status" value="1"/>
</dbReference>
<dbReference type="CDD" id="cd00751">
    <property type="entry name" value="thiolase"/>
    <property type="match status" value="1"/>
</dbReference>
<dbReference type="RefSeq" id="WP_040825275.1">
    <property type="nucleotide sequence ID" value="NZ_JBIAQY010000002.1"/>
</dbReference>
<dbReference type="PIRSF" id="PIRSF000429">
    <property type="entry name" value="Ac-CoA_Ac_transf"/>
    <property type="match status" value="1"/>
</dbReference>
<dbReference type="InterPro" id="IPR016039">
    <property type="entry name" value="Thiolase-like"/>
</dbReference>
<protein>
    <recommendedName>
        <fullName evidence="5">Probable acetyl-CoA acetyltransferase</fullName>
        <ecNumber evidence="2">2.3.1.9</ecNumber>
    </recommendedName>
</protein>
<feature type="domain" description="Thiolase C-terminal" evidence="9">
    <location>
        <begin position="269"/>
        <end position="389"/>
    </location>
</feature>
<evidence type="ECO:0000313" key="10">
    <source>
        <dbReference type="EMBL" id="MFF3567532.1"/>
    </source>
</evidence>
<dbReference type="EMBL" id="JBIAQY010000002">
    <property type="protein sequence ID" value="MFF3567532.1"/>
    <property type="molecule type" value="Genomic_DNA"/>
</dbReference>
<sequence>MTEAVLLSACRTPIGTARKGTLRDTSAFDLATLVVREAAARSGVPLADIDDVVLGESLAGGGDIARYAAIEAGLTHVPGLAHNRHCASGLASVASAAASVRAGMDRAVIAGGTQSSSTAPVLRRRIPGSDDWQDPWSSPSHVSTPDAPNNDMAVLVGWNTAELAGITRPEMDAWALRSHQRAIGAIDAGVFADEIVPVEVTGRDWTTTVFEVDEHPRRDTGIEKLAALKPLHPEIEGFSITAGNSSGVNDGAAAVVVADAGLAAAQGIAPLATVRAWASVGVDPVRTGLAPIEAIRKALDRAGMAIGEVDLFEINEAFAAVPIAAVRELGLDPDRVNPFGSGCSLGHPIATTGTRMVATLAHELRRRGGGVAVAAMCAGGGMGSALVLSA</sequence>
<dbReference type="PROSITE" id="PS00099">
    <property type="entry name" value="THIOLASE_3"/>
    <property type="match status" value="1"/>
</dbReference>
<evidence type="ECO:0000256" key="4">
    <source>
        <dbReference type="ARBA" id="ARBA00023315"/>
    </source>
</evidence>
<evidence type="ECO:0000259" key="8">
    <source>
        <dbReference type="Pfam" id="PF00108"/>
    </source>
</evidence>
<dbReference type="InterPro" id="IPR020610">
    <property type="entry name" value="Thiolase_AS"/>
</dbReference>
<name>A0ABW6RU45_9NOCA</name>
<comment type="caution">
    <text evidence="10">The sequence shown here is derived from an EMBL/GenBank/DDBJ whole genome shotgun (WGS) entry which is preliminary data.</text>
</comment>
<dbReference type="Gene3D" id="3.40.47.10">
    <property type="match status" value="2"/>
</dbReference>
<dbReference type="Pfam" id="PF00108">
    <property type="entry name" value="Thiolase_N"/>
    <property type="match status" value="1"/>
</dbReference>
<dbReference type="InterPro" id="IPR002155">
    <property type="entry name" value="Thiolase"/>
</dbReference>
<dbReference type="InterPro" id="IPR020616">
    <property type="entry name" value="Thiolase_N"/>
</dbReference>
<evidence type="ECO:0000256" key="5">
    <source>
        <dbReference type="ARBA" id="ARBA00040529"/>
    </source>
</evidence>
<evidence type="ECO:0000256" key="6">
    <source>
        <dbReference type="RuleBase" id="RU003557"/>
    </source>
</evidence>
<dbReference type="Proteomes" id="UP001601992">
    <property type="component" value="Unassembled WGS sequence"/>
</dbReference>
<evidence type="ECO:0000256" key="7">
    <source>
        <dbReference type="SAM" id="MobiDB-lite"/>
    </source>
</evidence>
<reference evidence="10 11" key="1">
    <citation type="submission" date="2024-10" db="EMBL/GenBank/DDBJ databases">
        <title>The Natural Products Discovery Center: Release of the First 8490 Sequenced Strains for Exploring Actinobacteria Biosynthetic Diversity.</title>
        <authorList>
            <person name="Kalkreuter E."/>
            <person name="Kautsar S.A."/>
            <person name="Yang D."/>
            <person name="Bader C.D."/>
            <person name="Teijaro C.N."/>
            <person name="Fluegel L."/>
            <person name="Davis C.M."/>
            <person name="Simpson J.R."/>
            <person name="Lauterbach L."/>
            <person name="Steele A.D."/>
            <person name="Gui C."/>
            <person name="Meng S."/>
            <person name="Li G."/>
            <person name="Viehrig K."/>
            <person name="Ye F."/>
            <person name="Su P."/>
            <person name="Kiefer A.F."/>
            <person name="Nichols A."/>
            <person name="Cepeda A.J."/>
            <person name="Yan W."/>
            <person name="Fan B."/>
            <person name="Jiang Y."/>
            <person name="Adhikari A."/>
            <person name="Zheng C.-J."/>
            <person name="Schuster L."/>
            <person name="Cowan T.M."/>
            <person name="Smanski M.J."/>
            <person name="Chevrette M.G."/>
            <person name="De Carvalho L.P.S."/>
            <person name="Shen B."/>
        </authorList>
    </citation>
    <scope>NUCLEOTIDE SEQUENCE [LARGE SCALE GENOMIC DNA]</scope>
    <source>
        <strain evidence="10 11">NPDC002593</strain>
    </source>
</reference>
<organism evidence="10 11">
    <name type="scientific">Nocardia jiangxiensis</name>
    <dbReference type="NCBI Taxonomy" id="282685"/>
    <lineage>
        <taxon>Bacteria</taxon>
        <taxon>Bacillati</taxon>
        <taxon>Actinomycetota</taxon>
        <taxon>Actinomycetes</taxon>
        <taxon>Mycobacteriales</taxon>
        <taxon>Nocardiaceae</taxon>
        <taxon>Nocardia</taxon>
    </lineage>
</organism>
<evidence type="ECO:0000256" key="3">
    <source>
        <dbReference type="ARBA" id="ARBA00022679"/>
    </source>
</evidence>
<feature type="region of interest" description="Disordered" evidence="7">
    <location>
        <begin position="119"/>
        <end position="148"/>
    </location>
</feature>
<gene>
    <name evidence="10" type="ORF">ACFYXQ_07080</name>
</gene>
<evidence type="ECO:0000313" key="11">
    <source>
        <dbReference type="Proteomes" id="UP001601992"/>
    </source>
</evidence>
<feature type="domain" description="Thiolase N-terminal" evidence="8">
    <location>
        <begin position="5"/>
        <end position="259"/>
    </location>
</feature>
<keyword evidence="3 6" id="KW-0808">Transferase</keyword>
<proteinExistence type="inferred from homology"/>
<evidence type="ECO:0000256" key="1">
    <source>
        <dbReference type="ARBA" id="ARBA00010982"/>
    </source>
</evidence>
<dbReference type="PANTHER" id="PTHR18919">
    <property type="entry name" value="ACETYL-COA C-ACYLTRANSFERASE"/>
    <property type="match status" value="1"/>
</dbReference>
<dbReference type="Pfam" id="PF02803">
    <property type="entry name" value="Thiolase_C"/>
    <property type="match status" value="1"/>
</dbReference>
<evidence type="ECO:0000259" key="9">
    <source>
        <dbReference type="Pfam" id="PF02803"/>
    </source>
</evidence>
<dbReference type="PANTHER" id="PTHR18919:SF107">
    <property type="entry name" value="ACETYL-COA ACETYLTRANSFERASE, CYTOSOLIC"/>
    <property type="match status" value="1"/>
</dbReference>
<comment type="similarity">
    <text evidence="1 6">Belongs to the thiolase-like superfamily. Thiolase family.</text>
</comment>
<dbReference type="InterPro" id="IPR020617">
    <property type="entry name" value="Thiolase_C"/>
</dbReference>
<dbReference type="EC" id="2.3.1.9" evidence="2"/>
<keyword evidence="11" id="KW-1185">Reference proteome</keyword>
<evidence type="ECO:0000256" key="2">
    <source>
        <dbReference type="ARBA" id="ARBA00012705"/>
    </source>
</evidence>